<name>A0A8J3CPA0_9PROT</name>
<evidence type="ECO:0000256" key="6">
    <source>
        <dbReference type="ARBA" id="ARBA00022833"/>
    </source>
</evidence>
<comment type="similarity">
    <text evidence="3 9">Belongs to the PTPS family. QueD subfamily.</text>
</comment>
<keyword evidence="9" id="KW-0671">Queuosine biosynthesis</keyword>
<evidence type="ECO:0000256" key="4">
    <source>
        <dbReference type="ARBA" id="ARBA00018141"/>
    </source>
</evidence>
<evidence type="ECO:0000256" key="9">
    <source>
        <dbReference type="PIRNR" id="PIRNR006113"/>
    </source>
</evidence>
<sequence>MLFEIEKDFQFEAAHYFGHADANDLFKKIHGHSFSGRVTLRGHAQAEKGWVRDLWKIEQVIKDVVEPLDHSLLNEVEGLEQPSLEQIAMWIFERLAPRLDGLHCVEVGRPSCGERARVWAE</sequence>
<evidence type="ECO:0000256" key="10">
    <source>
        <dbReference type="PIRSR" id="PIRSR006113-2"/>
    </source>
</evidence>
<dbReference type="PANTHER" id="PTHR12589:SF7">
    <property type="entry name" value="6-PYRUVOYL TETRAHYDROBIOPTERIN SYNTHASE"/>
    <property type="match status" value="1"/>
</dbReference>
<dbReference type="PANTHER" id="PTHR12589">
    <property type="entry name" value="PYRUVOYL TETRAHYDROBIOPTERIN SYNTHASE"/>
    <property type="match status" value="1"/>
</dbReference>
<comment type="function">
    <text evidence="1">Catalyzes the conversion of 7,8-dihydroneopterin triphosphate (H2NTP) to 6-carboxy-5,6,7,8-tetrahydropterin (CPH4) and acetaldehyde.</text>
</comment>
<dbReference type="Gene3D" id="3.30.479.10">
    <property type="entry name" value="6-pyruvoyl tetrahydropterin synthase/QueD"/>
    <property type="match status" value="1"/>
</dbReference>
<dbReference type="RefSeq" id="WP_189494362.1">
    <property type="nucleotide sequence ID" value="NZ_BMZH01000001.1"/>
</dbReference>
<gene>
    <name evidence="11" type="ORF">GCM10009069_01570</name>
</gene>
<evidence type="ECO:0000256" key="1">
    <source>
        <dbReference type="ARBA" id="ARBA00002285"/>
    </source>
</evidence>
<proteinExistence type="inferred from homology"/>
<protein>
    <recommendedName>
        <fullName evidence="4 9">6-carboxy-5,6,7,8-tetrahydropterin synthase</fullName>
        <ecNumber evidence="9">4.-.-.-</ecNumber>
    </recommendedName>
</protein>
<keyword evidence="12" id="KW-1185">Reference proteome</keyword>
<accession>A0A8J3CPA0</accession>
<evidence type="ECO:0000256" key="5">
    <source>
        <dbReference type="ARBA" id="ARBA00022723"/>
    </source>
</evidence>
<keyword evidence="5 9" id="KW-0479">Metal-binding</keyword>
<feature type="binding site" evidence="10">
    <location>
        <position position="15"/>
    </location>
    <ligand>
        <name>Zn(2+)</name>
        <dbReference type="ChEBI" id="CHEBI:29105"/>
    </ligand>
</feature>
<reference evidence="11" key="2">
    <citation type="submission" date="2020-09" db="EMBL/GenBank/DDBJ databases">
        <authorList>
            <person name="Sun Q."/>
            <person name="Kim S."/>
        </authorList>
    </citation>
    <scope>NUCLEOTIDE SEQUENCE</scope>
    <source>
        <strain evidence="11">KCTC 32513</strain>
    </source>
</reference>
<comment type="cofactor">
    <cofactor evidence="9 10">
        <name>Zn(2+)</name>
        <dbReference type="ChEBI" id="CHEBI:29105"/>
    </cofactor>
    <text evidence="9 10">Binds 1 zinc ion per subunit.</text>
</comment>
<dbReference type="InterPro" id="IPR007115">
    <property type="entry name" value="6-PTP_synth/QueD"/>
</dbReference>
<evidence type="ECO:0000256" key="2">
    <source>
        <dbReference type="ARBA" id="ARBA00005061"/>
    </source>
</evidence>
<comment type="catalytic activity">
    <reaction evidence="8 9">
        <text>7,8-dihydroneopterin 3'-triphosphate + H2O = 6-carboxy-5,6,7,8-tetrahydropterin + triphosphate + acetaldehyde + 2 H(+)</text>
        <dbReference type="Rhea" id="RHEA:27966"/>
        <dbReference type="ChEBI" id="CHEBI:15343"/>
        <dbReference type="ChEBI" id="CHEBI:15377"/>
        <dbReference type="ChEBI" id="CHEBI:15378"/>
        <dbReference type="ChEBI" id="CHEBI:18036"/>
        <dbReference type="ChEBI" id="CHEBI:58462"/>
        <dbReference type="ChEBI" id="CHEBI:61032"/>
        <dbReference type="EC" id="4.1.2.50"/>
    </reaction>
</comment>
<dbReference type="EMBL" id="BMZH01000001">
    <property type="protein sequence ID" value="GHA82142.1"/>
    <property type="molecule type" value="Genomic_DNA"/>
</dbReference>
<evidence type="ECO:0000313" key="12">
    <source>
        <dbReference type="Proteomes" id="UP000634004"/>
    </source>
</evidence>
<dbReference type="GO" id="GO:0046872">
    <property type="term" value="F:metal ion binding"/>
    <property type="evidence" value="ECO:0007669"/>
    <property type="project" value="UniProtKB-KW"/>
</dbReference>
<dbReference type="UniPathway" id="UPA00391"/>
<dbReference type="AlphaFoldDB" id="A0A8J3CPA0"/>
<evidence type="ECO:0000313" key="11">
    <source>
        <dbReference type="EMBL" id="GHA82142.1"/>
    </source>
</evidence>
<organism evidence="11 12">
    <name type="scientific">Algimonas arctica</name>
    <dbReference type="NCBI Taxonomy" id="1479486"/>
    <lineage>
        <taxon>Bacteria</taxon>
        <taxon>Pseudomonadati</taxon>
        <taxon>Pseudomonadota</taxon>
        <taxon>Alphaproteobacteria</taxon>
        <taxon>Maricaulales</taxon>
        <taxon>Robiginitomaculaceae</taxon>
        <taxon>Algimonas</taxon>
    </lineage>
</organism>
<comment type="pathway">
    <text evidence="2 9">Purine metabolism; 7-cyano-7-deazaguanine biosynthesis.</text>
</comment>
<evidence type="ECO:0000256" key="8">
    <source>
        <dbReference type="ARBA" id="ARBA00048807"/>
    </source>
</evidence>
<dbReference type="GO" id="GO:0008616">
    <property type="term" value="P:tRNA queuosine(34) biosynthetic process"/>
    <property type="evidence" value="ECO:0007669"/>
    <property type="project" value="UniProtKB-KW"/>
</dbReference>
<keyword evidence="6 9" id="KW-0862">Zinc</keyword>
<evidence type="ECO:0000256" key="7">
    <source>
        <dbReference type="ARBA" id="ARBA00023239"/>
    </source>
</evidence>
<evidence type="ECO:0000256" key="3">
    <source>
        <dbReference type="ARBA" id="ARBA00008900"/>
    </source>
</evidence>
<dbReference type="Proteomes" id="UP000634004">
    <property type="component" value="Unassembled WGS sequence"/>
</dbReference>
<dbReference type="EC" id="4.-.-.-" evidence="9"/>
<dbReference type="SUPFAM" id="SSF55620">
    <property type="entry name" value="Tetrahydrobiopterin biosynthesis enzymes-like"/>
    <property type="match status" value="1"/>
</dbReference>
<dbReference type="GO" id="GO:0070497">
    <property type="term" value="F:6-carboxytetrahydropterin synthase activity"/>
    <property type="evidence" value="ECO:0007669"/>
    <property type="project" value="UniProtKB-EC"/>
</dbReference>
<feature type="binding site" evidence="10">
    <location>
        <position position="30"/>
    </location>
    <ligand>
        <name>Zn(2+)</name>
        <dbReference type="ChEBI" id="CHEBI:29105"/>
    </ligand>
</feature>
<keyword evidence="7 9" id="KW-0456">Lyase</keyword>
<reference evidence="11" key="1">
    <citation type="journal article" date="2014" name="Int. J. Syst. Evol. Microbiol.">
        <title>Complete genome sequence of Corynebacterium casei LMG S-19264T (=DSM 44701T), isolated from a smear-ripened cheese.</title>
        <authorList>
            <consortium name="US DOE Joint Genome Institute (JGI-PGF)"/>
            <person name="Walter F."/>
            <person name="Albersmeier A."/>
            <person name="Kalinowski J."/>
            <person name="Ruckert C."/>
        </authorList>
    </citation>
    <scope>NUCLEOTIDE SEQUENCE</scope>
    <source>
        <strain evidence="11">KCTC 32513</strain>
    </source>
</reference>
<dbReference type="Pfam" id="PF01242">
    <property type="entry name" value="PTPS"/>
    <property type="match status" value="1"/>
</dbReference>
<dbReference type="InterPro" id="IPR038418">
    <property type="entry name" value="6-PTP_synth/QueD_sf"/>
</dbReference>
<dbReference type="PIRSF" id="PIRSF006113">
    <property type="entry name" value="PTP_synth"/>
    <property type="match status" value="1"/>
</dbReference>
<feature type="binding site" evidence="10">
    <location>
        <position position="32"/>
    </location>
    <ligand>
        <name>Zn(2+)</name>
        <dbReference type="ChEBI" id="CHEBI:29105"/>
    </ligand>
</feature>
<comment type="caution">
    <text evidence="11">The sequence shown here is derived from an EMBL/GenBank/DDBJ whole genome shotgun (WGS) entry which is preliminary data.</text>
</comment>